<evidence type="ECO:0000259" key="6">
    <source>
        <dbReference type="PROSITE" id="PS50045"/>
    </source>
</evidence>
<feature type="domain" description="FHA" evidence="5">
    <location>
        <begin position="47"/>
        <end position="95"/>
    </location>
</feature>
<dbReference type="InterPro" id="IPR002197">
    <property type="entry name" value="HTH_Fis"/>
</dbReference>
<dbReference type="PROSITE" id="PS00676">
    <property type="entry name" value="SIGMA54_INTERACT_2"/>
    <property type="match status" value="1"/>
</dbReference>
<dbReference type="GO" id="GO:0006355">
    <property type="term" value="P:regulation of DNA-templated transcription"/>
    <property type="evidence" value="ECO:0007669"/>
    <property type="project" value="InterPro"/>
</dbReference>
<feature type="domain" description="Sigma-54 factor interaction" evidence="6">
    <location>
        <begin position="137"/>
        <end position="366"/>
    </location>
</feature>
<dbReference type="STRING" id="1391654.AKJ09_01279"/>
<dbReference type="Gene3D" id="2.60.200.20">
    <property type="match status" value="1"/>
</dbReference>
<dbReference type="Pfam" id="PF00158">
    <property type="entry name" value="Sigma54_activat"/>
    <property type="match status" value="1"/>
</dbReference>
<dbReference type="InterPro" id="IPR025943">
    <property type="entry name" value="Sigma_54_int_dom_ATP-bd_2"/>
</dbReference>
<evidence type="ECO:0000259" key="5">
    <source>
        <dbReference type="PROSITE" id="PS50006"/>
    </source>
</evidence>
<dbReference type="InterPro" id="IPR009057">
    <property type="entry name" value="Homeodomain-like_sf"/>
</dbReference>
<keyword evidence="1" id="KW-0547">Nucleotide-binding</keyword>
<dbReference type="Pfam" id="PF00498">
    <property type="entry name" value="FHA"/>
    <property type="match status" value="1"/>
</dbReference>
<dbReference type="SUPFAM" id="SSF49879">
    <property type="entry name" value="SMAD/FHA domain"/>
    <property type="match status" value="1"/>
</dbReference>
<dbReference type="EMBL" id="CP012333">
    <property type="protein sequence ID" value="AKU94615.1"/>
    <property type="molecule type" value="Genomic_DNA"/>
</dbReference>
<dbReference type="AlphaFoldDB" id="A0A0K1PM62"/>
<dbReference type="PANTHER" id="PTHR32071">
    <property type="entry name" value="TRANSCRIPTIONAL REGULATORY PROTEIN"/>
    <property type="match status" value="1"/>
</dbReference>
<dbReference type="PRINTS" id="PR01590">
    <property type="entry name" value="HTHFIS"/>
</dbReference>
<dbReference type="Gene3D" id="1.10.8.60">
    <property type="match status" value="1"/>
</dbReference>
<evidence type="ECO:0000256" key="2">
    <source>
        <dbReference type="ARBA" id="ARBA00022840"/>
    </source>
</evidence>
<keyword evidence="8" id="KW-1185">Reference proteome</keyword>
<dbReference type="Gene3D" id="3.40.50.300">
    <property type="entry name" value="P-loop containing nucleotide triphosphate hydrolases"/>
    <property type="match status" value="1"/>
</dbReference>
<keyword evidence="4" id="KW-0804">Transcription</keyword>
<dbReference type="GO" id="GO:0043565">
    <property type="term" value="F:sequence-specific DNA binding"/>
    <property type="evidence" value="ECO:0007669"/>
    <property type="project" value="InterPro"/>
</dbReference>
<dbReference type="Pfam" id="PF02954">
    <property type="entry name" value="HTH_8"/>
    <property type="match status" value="1"/>
</dbReference>
<protein>
    <submittedName>
        <fullName evidence="7">Response regulator of zinc sigma-54-dependent two-component system</fullName>
    </submittedName>
</protein>
<reference evidence="7 8" key="1">
    <citation type="submission" date="2015-08" db="EMBL/GenBank/DDBJ databases">
        <authorList>
            <person name="Babu N.S."/>
            <person name="Beckwith C.J."/>
            <person name="Beseler K.G."/>
            <person name="Brison A."/>
            <person name="Carone J.V."/>
            <person name="Caskin T.P."/>
            <person name="Diamond M."/>
            <person name="Durham M.E."/>
            <person name="Foxe J.M."/>
            <person name="Go M."/>
            <person name="Henderson B.A."/>
            <person name="Jones I.B."/>
            <person name="McGettigan J.A."/>
            <person name="Micheletti S.J."/>
            <person name="Nasrallah M.E."/>
            <person name="Ortiz D."/>
            <person name="Piller C.R."/>
            <person name="Privatt S.R."/>
            <person name="Schneider S.L."/>
            <person name="Sharp S."/>
            <person name="Smith T.C."/>
            <person name="Stanton J.D."/>
            <person name="Ullery H.E."/>
            <person name="Wilson R.J."/>
            <person name="Serrano M.G."/>
            <person name="Buck G."/>
            <person name="Lee V."/>
            <person name="Wang Y."/>
            <person name="Carvalho R."/>
            <person name="Voegtly L."/>
            <person name="Shi R."/>
            <person name="Duckworth R."/>
            <person name="Johnson A."/>
            <person name="Loviza R."/>
            <person name="Walstead R."/>
            <person name="Shah Z."/>
            <person name="Kiflezghi M."/>
            <person name="Wade K."/>
            <person name="Ball S.L."/>
            <person name="Bradley K.W."/>
            <person name="Asai D.J."/>
            <person name="Bowman C.A."/>
            <person name="Russell D.A."/>
            <person name="Pope W.H."/>
            <person name="Jacobs-Sera D."/>
            <person name="Hendrix R.W."/>
            <person name="Hatfull G.F."/>
        </authorList>
    </citation>
    <scope>NUCLEOTIDE SEQUENCE [LARGE SCALE GENOMIC DNA]</scope>
    <source>
        <strain evidence="7 8">DSM 27648</strain>
    </source>
</reference>
<dbReference type="PROSITE" id="PS50006">
    <property type="entry name" value="FHA_DOMAIN"/>
    <property type="match status" value="1"/>
</dbReference>
<accession>A0A0K1PM62</accession>
<dbReference type="SUPFAM" id="SSF52540">
    <property type="entry name" value="P-loop containing nucleoside triphosphate hydrolases"/>
    <property type="match status" value="1"/>
</dbReference>
<proteinExistence type="predicted"/>
<dbReference type="InterPro" id="IPR000253">
    <property type="entry name" value="FHA_dom"/>
</dbReference>
<dbReference type="Proteomes" id="UP000064967">
    <property type="component" value="Chromosome"/>
</dbReference>
<dbReference type="SUPFAM" id="SSF46689">
    <property type="entry name" value="Homeodomain-like"/>
    <property type="match status" value="1"/>
</dbReference>
<name>A0A0K1PM62_9BACT</name>
<dbReference type="InterPro" id="IPR027417">
    <property type="entry name" value="P-loop_NTPase"/>
</dbReference>
<keyword evidence="3" id="KW-0805">Transcription regulation</keyword>
<dbReference type="FunFam" id="3.40.50.300:FF:000006">
    <property type="entry name" value="DNA-binding transcriptional regulator NtrC"/>
    <property type="match status" value="1"/>
</dbReference>
<dbReference type="CDD" id="cd00009">
    <property type="entry name" value="AAA"/>
    <property type="match status" value="1"/>
</dbReference>
<dbReference type="InterPro" id="IPR002078">
    <property type="entry name" value="Sigma_54_int"/>
</dbReference>
<dbReference type="InterPro" id="IPR008984">
    <property type="entry name" value="SMAD_FHA_dom_sf"/>
</dbReference>
<dbReference type="PROSITE" id="PS50045">
    <property type="entry name" value="SIGMA54_INTERACT_4"/>
    <property type="match status" value="1"/>
</dbReference>
<evidence type="ECO:0000313" key="7">
    <source>
        <dbReference type="EMBL" id="AKU94615.1"/>
    </source>
</evidence>
<evidence type="ECO:0000313" key="8">
    <source>
        <dbReference type="Proteomes" id="UP000064967"/>
    </source>
</evidence>
<keyword evidence="2" id="KW-0067">ATP-binding</keyword>
<dbReference type="InterPro" id="IPR003593">
    <property type="entry name" value="AAA+_ATPase"/>
</dbReference>
<dbReference type="SMART" id="SM00382">
    <property type="entry name" value="AAA"/>
    <property type="match status" value="1"/>
</dbReference>
<dbReference type="Gene3D" id="1.10.10.60">
    <property type="entry name" value="Homeodomain-like"/>
    <property type="match status" value="1"/>
</dbReference>
<dbReference type="Pfam" id="PF25601">
    <property type="entry name" value="AAA_lid_14"/>
    <property type="match status" value="1"/>
</dbReference>
<evidence type="ECO:0000256" key="1">
    <source>
        <dbReference type="ARBA" id="ARBA00022741"/>
    </source>
</evidence>
<dbReference type="InterPro" id="IPR058031">
    <property type="entry name" value="AAA_lid_NorR"/>
</dbReference>
<dbReference type="KEGG" id="llu:AKJ09_01279"/>
<sequence>MSPYGSAVTASNVETVSTVSGEDAPLRFLVVSPRQTFAVDVPSEGTLRIGRADECEVVIDDESVSRVHAVVRIGPPMTIEDAGSRNGTIVVGTKLGAHESMPVPLGGAITIGRAVLMLDRTVDLRERRAPESETFPPIIASPPMKKLFETIDTIAAAPLSALVLGETGVGKDVVARAIHERSKRASAPFVAINCAALPETILESELFGYVKGAFTGADRPKKGLFEAADGGTIFLDEVGELSMTTQAKLLRVLETGEVMPLGSSQAKHVDVRVIAATNRDLRALVLQAKFRGDLFFRLDGISVRVPPLRERPTDIRPLAEAFVTRTATRLGRTPPRIDPVVIATLEAHDWPGNVRELRSVIERAMTLAGSSLLLGTEHLVLKGALSAGPESHDPGLSSDERRERDRINAALRSTSGNQSEAAKLLGMSRRTLIRRLEQYEIGRPRKNT</sequence>
<dbReference type="SMART" id="SM00240">
    <property type="entry name" value="FHA"/>
    <property type="match status" value="1"/>
</dbReference>
<gene>
    <name evidence="7" type="ORF">AKJ09_01279</name>
</gene>
<organism evidence="7 8">
    <name type="scientific">Labilithrix luteola</name>
    <dbReference type="NCBI Taxonomy" id="1391654"/>
    <lineage>
        <taxon>Bacteria</taxon>
        <taxon>Pseudomonadati</taxon>
        <taxon>Myxococcota</taxon>
        <taxon>Polyangia</taxon>
        <taxon>Polyangiales</taxon>
        <taxon>Labilitrichaceae</taxon>
        <taxon>Labilithrix</taxon>
    </lineage>
</organism>
<evidence type="ECO:0000256" key="3">
    <source>
        <dbReference type="ARBA" id="ARBA00023015"/>
    </source>
</evidence>
<dbReference type="GO" id="GO:0005524">
    <property type="term" value="F:ATP binding"/>
    <property type="evidence" value="ECO:0007669"/>
    <property type="project" value="UniProtKB-KW"/>
</dbReference>
<dbReference type="OrthoDB" id="5485507at2"/>
<evidence type="ECO:0000256" key="4">
    <source>
        <dbReference type="ARBA" id="ARBA00023163"/>
    </source>
</evidence>